<sequence length="420" mass="47736">MEMNIEKKPDPSMEIPLYFRCPISMEVMKNPVTISTGVTYERKNIEQWFFTYKKKTCPATMQTLENFYLTPNHTLKRLIIAWQERESKSEDKPSTSPCISIKHDELVSLLTNIESTPFKVNSLKKLRSCIELGNEVKLDFVQLGGIEVLSRIIIQVLIETSDFVTFRACEEALGVLYQLPISDEASMDLLSKPECMKSMAIMLQRGSAEARFHTVTIFRNMSKVEYNWNWVVQDQGMDLFKSLLELVSDEICTKASSCALDVLIEILGKSKKTRLKAIEAGAICVLIELLPDSNKSKCERMLLIIKLLCECAEGRLAFVDHKLGIVALTKKLLRVSNVATKFGVKILWLISSFHPTEKVIEDMLVFGSVKKLLGLLQIDGRSSTKDKAVKIIKLHGNSWKQFPCFPSELKDYLRLVHNSN</sequence>
<keyword evidence="3 5" id="KW-0808">Transferase</keyword>
<evidence type="ECO:0000256" key="2">
    <source>
        <dbReference type="ARBA" id="ARBA00004906"/>
    </source>
</evidence>
<dbReference type="EC" id="2.3.2.27" evidence="5"/>
<dbReference type="GO" id="GO:0061630">
    <property type="term" value="F:ubiquitin protein ligase activity"/>
    <property type="evidence" value="ECO:0007669"/>
    <property type="project" value="UniProtKB-UniRule"/>
</dbReference>
<gene>
    <name evidence="7" type="ORF">BVC80_1653g104</name>
</gene>
<dbReference type="OrthoDB" id="10064100at2759"/>
<evidence type="ECO:0000256" key="4">
    <source>
        <dbReference type="ARBA" id="ARBA00022786"/>
    </source>
</evidence>
<evidence type="ECO:0000313" key="7">
    <source>
        <dbReference type="EMBL" id="OVA01288.1"/>
    </source>
</evidence>
<accession>A0A200PSY4</accession>
<dbReference type="OMA" id="SKCERML"/>
<dbReference type="UniPathway" id="UPA00143"/>
<dbReference type="InterPro" id="IPR058678">
    <property type="entry name" value="ARM_PUB"/>
</dbReference>
<dbReference type="STRING" id="56857.A0A200PSY4"/>
<comment type="caution">
    <text evidence="7">The sequence shown here is derived from an EMBL/GenBank/DDBJ whole genome shotgun (WGS) entry which is preliminary data.</text>
</comment>
<comment type="pathway">
    <text evidence="2 5">Protein modification; protein ubiquitination.</text>
</comment>
<dbReference type="InterPro" id="IPR013083">
    <property type="entry name" value="Znf_RING/FYVE/PHD"/>
</dbReference>
<dbReference type="SUPFAM" id="SSF48371">
    <property type="entry name" value="ARM repeat"/>
    <property type="match status" value="1"/>
</dbReference>
<dbReference type="PANTHER" id="PTHR22849">
    <property type="entry name" value="WDSAM1 PROTEIN"/>
    <property type="match status" value="1"/>
</dbReference>
<comment type="catalytic activity">
    <reaction evidence="1 5">
        <text>S-ubiquitinyl-[E2 ubiquitin-conjugating enzyme]-L-cysteine + [acceptor protein]-L-lysine = [E2 ubiquitin-conjugating enzyme]-L-cysteine + N(6)-ubiquitinyl-[acceptor protein]-L-lysine.</text>
        <dbReference type="EC" id="2.3.2.27"/>
    </reaction>
</comment>
<keyword evidence="4 5" id="KW-0833">Ubl conjugation pathway</keyword>
<dbReference type="SUPFAM" id="SSF57850">
    <property type="entry name" value="RING/U-box"/>
    <property type="match status" value="1"/>
</dbReference>
<dbReference type="AlphaFoldDB" id="A0A200PSY4"/>
<name>A0A200PSY4_MACCD</name>
<keyword evidence="8" id="KW-1185">Reference proteome</keyword>
<dbReference type="Pfam" id="PF04564">
    <property type="entry name" value="U-box"/>
    <property type="match status" value="1"/>
</dbReference>
<organism evidence="7 8">
    <name type="scientific">Macleaya cordata</name>
    <name type="common">Five-seeded plume-poppy</name>
    <name type="synonym">Bocconia cordata</name>
    <dbReference type="NCBI Taxonomy" id="56857"/>
    <lineage>
        <taxon>Eukaryota</taxon>
        <taxon>Viridiplantae</taxon>
        <taxon>Streptophyta</taxon>
        <taxon>Embryophyta</taxon>
        <taxon>Tracheophyta</taxon>
        <taxon>Spermatophyta</taxon>
        <taxon>Magnoliopsida</taxon>
        <taxon>Ranunculales</taxon>
        <taxon>Papaveraceae</taxon>
        <taxon>Papaveroideae</taxon>
        <taxon>Macleaya</taxon>
    </lineage>
</organism>
<dbReference type="CDD" id="cd16664">
    <property type="entry name" value="RING-Ubox_PUB"/>
    <property type="match status" value="1"/>
</dbReference>
<dbReference type="SMART" id="SM00504">
    <property type="entry name" value="Ubox"/>
    <property type="match status" value="1"/>
</dbReference>
<dbReference type="Pfam" id="PF25598">
    <property type="entry name" value="ARM_PUB"/>
    <property type="match status" value="1"/>
</dbReference>
<dbReference type="InterPro" id="IPR003613">
    <property type="entry name" value="Ubox_domain"/>
</dbReference>
<evidence type="ECO:0000313" key="8">
    <source>
        <dbReference type="Proteomes" id="UP000195402"/>
    </source>
</evidence>
<dbReference type="InterPro" id="IPR011989">
    <property type="entry name" value="ARM-like"/>
</dbReference>
<comment type="function">
    <text evidence="5">Functions as an E3 ubiquitin ligase.</text>
</comment>
<feature type="domain" description="U-box" evidence="6">
    <location>
        <begin position="14"/>
        <end position="89"/>
    </location>
</feature>
<dbReference type="PANTHER" id="PTHR22849:SF23">
    <property type="entry name" value="U-BOX DOMAIN-CONTAINING PROTEIN"/>
    <property type="match status" value="1"/>
</dbReference>
<dbReference type="PROSITE" id="PS51698">
    <property type="entry name" value="U_BOX"/>
    <property type="match status" value="1"/>
</dbReference>
<dbReference type="EMBL" id="MVGT01004145">
    <property type="protein sequence ID" value="OVA01288.1"/>
    <property type="molecule type" value="Genomic_DNA"/>
</dbReference>
<dbReference type="InterPro" id="IPR045210">
    <property type="entry name" value="RING-Ubox_PUB"/>
</dbReference>
<evidence type="ECO:0000256" key="5">
    <source>
        <dbReference type="RuleBase" id="RU369093"/>
    </source>
</evidence>
<dbReference type="InParanoid" id="A0A200PSY4"/>
<dbReference type="Gene3D" id="1.25.10.10">
    <property type="entry name" value="Leucine-rich Repeat Variant"/>
    <property type="match status" value="2"/>
</dbReference>
<dbReference type="Gene3D" id="3.30.40.10">
    <property type="entry name" value="Zinc/RING finger domain, C3HC4 (zinc finger)"/>
    <property type="match status" value="1"/>
</dbReference>
<dbReference type="InterPro" id="IPR045185">
    <property type="entry name" value="PUB22/23/24-like"/>
</dbReference>
<evidence type="ECO:0000256" key="3">
    <source>
        <dbReference type="ARBA" id="ARBA00022679"/>
    </source>
</evidence>
<protein>
    <recommendedName>
        <fullName evidence="5 6">U-box domain-containing protein</fullName>
        <ecNumber evidence="5">2.3.2.27</ecNumber>
    </recommendedName>
    <alternativeName>
        <fullName evidence="5">RING-type E3 ubiquitin transferase PUB</fullName>
    </alternativeName>
</protein>
<proteinExistence type="predicted"/>
<dbReference type="InterPro" id="IPR016024">
    <property type="entry name" value="ARM-type_fold"/>
</dbReference>
<evidence type="ECO:0000259" key="6">
    <source>
        <dbReference type="PROSITE" id="PS51698"/>
    </source>
</evidence>
<reference evidence="7 8" key="1">
    <citation type="journal article" date="2017" name="Mol. Plant">
        <title>The Genome of Medicinal Plant Macleaya cordata Provides New Insights into Benzylisoquinoline Alkaloids Metabolism.</title>
        <authorList>
            <person name="Liu X."/>
            <person name="Liu Y."/>
            <person name="Huang P."/>
            <person name="Ma Y."/>
            <person name="Qing Z."/>
            <person name="Tang Q."/>
            <person name="Cao H."/>
            <person name="Cheng P."/>
            <person name="Zheng Y."/>
            <person name="Yuan Z."/>
            <person name="Zhou Y."/>
            <person name="Liu J."/>
            <person name="Tang Z."/>
            <person name="Zhuo Y."/>
            <person name="Zhang Y."/>
            <person name="Yu L."/>
            <person name="Huang J."/>
            <person name="Yang P."/>
            <person name="Peng Q."/>
            <person name="Zhang J."/>
            <person name="Jiang W."/>
            <person name="Zhang Z."/>
            <person name="Lin K."/>
            <person name="Ro D.K."/>
            <person name="Chen X."/>
            <person name="Xiong X."/>
            <person name="Shang Y."/>
            <person name="Huang S."/>
            <person name="Zeng J."/>
        </authorList>
    </citation>
    <scope>NUCLEOTIDE SEQUENCE [LARGE SCALE GENOMIC DNA]</scope>
    <source>
        <strain evidence="8">cv. BLH2017</strain>
        <tissue evidence="7">Root</tissue>
    </source>
</reference>
<evidence type="ECO:0000256" key="1">
    <source>
        <dbReference type="ARBA" id="ARBA00000900"/>
    </source>
</evidence>
<dbReference type="Proteomes" id="UP000195402">
    <property type="component" value="Unassembled WGS sequence"/>
</dbReference>
<dbReference type="GO" id="GO:0016567">
    <property type="term" value="P:protein ubiquitination"/>
    <property type="evidence" value="ECO:0007669"/>
    <property type="project" value="UniProtKB-UniRule"/>
</dbReference>